<dbReference type="RefSeq" id="WP_146322129.1">
    <property type="nucleotide sequence ID" value="NZ_CP042305.1"/>
</dbReference>
<dbReference type="InterPro" id="IPR010982">
    <property type="entry name" value="Lambda_DNA-bd_dom_sf"/>
</dbReference>
<gene>
    <name evidence="6" type="ORF">FPZ11_16365</name>
</gene>
<sequence>MATGERRARETSSDALGRDATAPQEHRAARAGAAAATKPATINDVAAAAGVSRQTVTRALNDLPDVSPTTKQRVQRAAAALHYRPNRAAQRLVRGRDVTIGFVVNDLRNPYYPELASELTRLAAERDWAVMMTDLGGPHGDDRLDALLRRVDAVIGHLGHRADSHLTSSLPTVLLDDAPARGATVQLDFAGGMRDAVAHLDGIGRRRVAMIDITGEPSARMRMLDGALRTAGLAPALRVVAAPTHEGGLAAAESLARGLGASGNPVDAVVCFNDLLAVGALGGFARAGIRVPADVAVIGIDGLEIGEIVTPRLTTLAADRRALARHAIELVAALLRGEAGEHLSRRVGHELVLRDSA</sequence>
<keyword evidence="3" id="KW-0804">Transcription</keyword>
<keyword evidence="2" id="KW-0238">DNA-binding</keyword>
<dbReference type="PANTHER" id="PTHR30146:SF109">
    <property type="entry name" value="HTH-TYPE TRANSCRIPTIONAL REGULATOR GALS"/>
    <property type="match status" value="1"/>
</dbReference>
<proteinExistence type="predicted"/>
<dbReference type="SMART" id="SM00354">
    <property type="entry name" value="HTH_LACI"/>
    <property type="match status" value="1"/>
</dbReference>
<evidence type="ECO:0000256" key="3">
    <source>
        <dbReference type="ARBA" id="ARBA00023163"/>
    </source>
</evidence>
<evidence type="ECO:0000256" key="2">
    <source>
        <dbReference type="ARBA" id="ARBA00023125"/>
    </source>
</evidence>
<feature type="domain" description="HTH lacI-type" evidence="5">
    <location>
        <begin position="40"/>
        <end position="94"/>
    </location>
</feature>
<dbReference type="EMBL" id="CP042305">
    <property type="protein sequence ID" value="QDZ16125.1"/>
    <property type="molecule type" value="Genomic_DNA"/>
</dbReference>
<protein>
    <submittedName>
        <fullName evidence="6">LacI family transcriptional regulator</fullName>
    </submittedName>
</protein>
<dbReference type="Gene3D" id="3.40.50.2300">
    <property type="match status" value="2"/>
</dbReference>
<dbReference type="PROSITE" id="PS50932">
    <property type="entry name" value="HTH_LACI_2"/>
    <property type="match status" value="1"/>
</dbReference>
<evidence type="ECO:0000313" key="7">
    <source>
        <dbReference type="Proteomes" id="UP000320216"/>
    </source>
</evidence>
<evidence type="ECO:0000256" key="4">
    <source>
        <dbReference type="SAM" id="MobiDB-lite"/>
    </source>
</evidence>
<dbReference type="CDD" id="cd01392">
    <property type="entry name" value="HTH_LacI"/>
    <property type="match status" value="1"/>
</dbReference>
<reference evidence="6 7" key="1">
    <citation type="submission" date="2019-07" db="EMBL/GenBank/DDBJ databases">
        <title>Full genome sequence of Humibacter sp. WJ7-1.</title>
        <authorList>
            <person name="Im W.-T."/>
        </authorList>
    </citation>
    <scope>NUCLEOTIDE SEQUENCE [LARGE SCALE GENOMIC DNA]</scope>
    <source>
        <strain evidence="6 7">WJ7-1</strain>
    </source>
</reference>
<feature type="region of interest" description="Disordered" evidence="4">
    <location>
        <begin position="1"/>
        <end position="38"/>
    </location>
</feature>
<keyword evidence="7" id="KW-1185">Reference proteome</keyword>
<dbReference type="CDD" id="cd06267">
    <property type="entry name" value="PBP1_LacI_sugar_binding-like"/>
    <property type="match status" value="1"/>
</dbReference>
<evidence type="ECO:0000313" key="6">
    <source>
        <dbReference type="EMBL" id="QDZ16125.1"/>
    </source>
</evidence>
<dbReference type="GO" id="GO:0000976">
    <property type="term" value="F:transcription cis-regulatory region binding"/>
    <property type="evidence" value="ECO:0007669"/>
    <property type="project" value="TreeGrafter"/>
</dbReference>
<dbReference type="Pfam" id="PF13377">
    <property type="entry name" value="Peripla_BP_3"/>
    <property type="match status" value="1"/>
</dbReference>
<accession>A0A5B8M935</accession>
<dbReference type="Pfam" id="PF00356">
    <property type="entry name" value="LacI"/>
    <property type="match status" value="1"/>
</dbReference>
<dbReference type="GO" id="GO:0003700">
    <property type="term" value="F:DNA-binding transcription factor activity"/>
    <property type="evidence" value="ECO:0007669"/>
    <property type="project" value="TreeGrafter"/>
</dbReference>
<dbReference type="KEGG" id="huw:FPZ11_16365"/>
<organism evidence="6 7">
    <name type="scientific">Humibacter ginsenosidimutans</name>
    <dbReference type="NCBI Taxonomy" id="2599293"/>
    <lineage>
        <taxon>Bacteria</taxon>
        <taxon>Bacillati</taxon>
        <taxon>Actinomycetota</taxon>
        <taxon>Actinomycetes</taxon>
        <taxon>Micrococcales</taxon>
        <taxon>Microbacteriaceae</taxon>
        <taxon>Humibacter</taxon>
    </lineage>
</organism>
<dbReference type="InterPro" id="IPR046335">
    <property type="entry name" value="LacI/GalR-like_sensor"/>
</dbReference>
<dbReference type="SUPFAM" id="SSF53822">
    <property type="entry name" value="Periplasmic binding protein-like I"/>
    <property type="match status" value="1"/>
</dbReference>
<dbReference type="PROSITE" id="PS00356">
    <property type="entry name" value="HTH_LACI_1"/>
    <property type="match status" value="1"/>
</dbReference>
<dbReference type="PANTHER" id="PTHR30146">
    <property type="entry name" value="LACI-RELATED TRANSCRIPTIONAL REPRESSOR"/>
    <property type="match status" value="1"/>
</dbReference>
<dbReference type="InterPro" id="IPR000843">
    <property type="entry name" value="HTH_LacI"/>
</dbReference>
<dbReference type="AlphaFoldDB" id="A0A5B8M935"/>
<dbReference type="Gene3D" id="1.10.260.40">
    <property type="entry name" value="lambda repressor-like DNA-binding domains"/>
    <property type="match status" value="1"/>
</dbReference>
<dbReference type="InterPro" id="IPR028082">
    <property type="entry name" value="Peripla_BP_I"/>
</dbReference>
<dbReference type="SUPFAM" id="SSF47413">
    <property type="entry name" value="lambda repressor-like DNA-binding domains"/>
    <property type="match status" value="1"/>
</dbReference>
<dbReference type="OrthoDB" id="9785139at2"/>
<keyword evidence="1" id="KW-0805">Transcription regulation</keyword>
<dbReference type="Proteomes" id="UP000320216">
    <property type="component" value="Chromosome"/>
</dbReference>
<evidence type="ECO:0000259" key="5">
    <source>
        <dbReference type="PROSITE" id="PS50932"/>
    </source>
</evidence>
<feature type="compositionally biased region" description="Basic and acidic residues" evidence="4">
    <location>
        <begin position="1"/>
        <end position="12"/>
    </location>
</feature>
<name>A0A5B8M935_9MICO</name>
<evidence type="ECO:0000256" key="1">
    <source>
        <dbReference type="ARBA" id="ARBA00023015"/>
    </source>
</evidence>